<dbReference type="AlphaFoldDB" id="A0A7S2R694"/>
<sequence length="389" mass="44619">MDRISTAASAIRTTQKELTKLLSDARFDSQFEVKEEEEELFATNSIQRTEDAKFVEDTNKFIQVNRKLFLSESRVKELEKEIENTVAQRNEALMQARRSSNEAERLRRILTESMRETEKNKLKMMQAQSFFDSLGGVSNDPENLIKFSEPPQSFKAYKVESTHGTELETTKARLKQAEADLNKLRNKFDYFTEQNAKIKKEQGERVKEAEKLLAGKHTQVLGAVRRVHYLLEQNEKYQKDLKKKDTYINKLELKLLDLNRQVNSAPTITRKQETESPYSSRSPEPVAPPEVPSVNWDSVFKQCKLGRSVSNSPLTHTQGSTPKTVHTANEKYRDWVQKSKSPVCVGSKEEGRKVKKLTPFEELIEQEAVAVCGEETAHEEWLSKVGVTS</sequence>
<name>A0A7S2R694_9STRA</name>
<keyword evidence="1" id="KW-0175">Coiled coil</keyword>
<proteinExistence type="predicted"/>
<gene>
    <name evidence="3" type="ORF">QSP1433_LOCUS183</name>
</gene>
<feature type="region of interest" description="Disordered" evidence="2">
    <location>
        <begin position="264"/>
        <end position="293"/>
    </location>
</feature>
<protein>
    <submittedName>
        <fullName evidence="3">Uncharacterized protein</fullName>
    </submittedName>
</protein>
<evidence type="ECO:0000256" key="1">
    <source>
        <dbReference type="SAM" id="Coils"/>
    </source>
</evidence>
<organism evidence="3">
    <name type="scientific">Mucochytrium quahogii</name>
    <dbReference type="NCBI Taxonomy" id="96639"/>
    <lineage>
        <taxon>Eukaryota</taxon>
        <taxon>Sar</taxon>
        <taxon>Stramenopiles</taxon>
        <taxon>Bigyra</taxon>
        <taxon>Labyrinthulomycetes</taxon>
        <taxon>Thraustochytrida</taxon>
        <taxon>Thraustochytriidae</taxon>
        <taxon>Mucochytrium</taxon>
    </lineage>
</organism>
<feature type="coiled-coil region" evidence="1">
    <location>
        <begin position="167"/>
        <end position="201"/>
    </location>
</feature>
<feature type="coiled-coil region" evidence="1">
    <location>
        <begin position="68"/>
        <end position="120"/>
    </location>
</feature>
<dbReference type="EMBL" id="HBHK01000318">
    <property type="protein sequence ID" value="CAD9662035.1"/>
    <property type="molecule type" value="Transcribed_RNA"/>
</dbReference>
<evidence type="ECO:0000256" key="2">
    <source>
        <dbReference type="SAM" id="MobiDB-lite"/>
    </source>
</evidence>
<accession>A0A7S2R694</accession>
<evidence type="ECO:0000313" key="3">
    <source>
        <dbReference type="EMBL" id="CAD9662035.1"/>
    </source>
</evidence>
<reference evidence="3" key="1">
    <citation type="submission" date="2021-01" db="EMBL/GenBank/DDBJ databases">
        <authorList>
            <person name="Corre E."/>
            <person name="Pelletier E."/>
            <person name="Niang G."/>
            <person name="Scheremetjew M."/>
            <person name="Finn R."/>
            <person name="Kale V."/>
            <person name="Holt S."/>
            <person name="Cochrane G."/>
            <person name="Meng A."/>
            <person name="Brown T."/>
            <person name="Cohen L."/>
        </authorList>
    </citation>
    <scope>NUCLEOTIDE SEQUENCE</scope>
    <source>
        <strain evidence="3">NY070348D</strain>
    </source>
</reference>